<accession>A0AA37L9J0</accession>
<organism evidence="2 3">
    <name type="scientific">Colletotrichum spaethianum</name>
    <dbReference type="NCBI Taxonomy" id="700344"/>
    <lineage>
        <taxon>Eukaryota</taxon>
        <taxon>Fungi</taxon>
        <taxon>Dikarya</taxon>
        <taxon>Ascomycota</taxon>
        <taxon>Pezizomycotina</taxon>
        <taxon>Sordariomycetes</taxon>
        <taxon>Hypocreomycetidae</taxon>
        <taxon>Glomerellales</taxon>
        <taxon>Glomerellaceae</taxon>
        <taxon>Colletotrichum</taxon>
        <taxon>Colletotrichum spaethianum species complex</taxon>
    </lineage>
</organism>
<evidence type="ECO:0000313" key="2">
    <source>
        <dbReference type="EMBL" id="GKT43194.1"/>
    </source>
</evidence>
<sequence length="72" mass="7858">MPRPSKKAAAEAPKPPVAAVPVAPAQPVQPLQIPQRHIDVEGFIRVRDSHWSYACLGFQQLHRPNIVNTASA</sequence>
<evidence type="ECO:0000313" key="3">
    <source>
        <dbReference type="Proteomes" id="UP001055115"/>
    </source>
</evidence>
<dbReference type="RefSeq" id="XP_049125544.1">
    <property type="nucleotide sequence ID" value="XM_049269587.1"/>
</dbReference>
<reference evidence="2 3" key="1">
    <citation type="submission" date="2022-03" db="EMBL/GenBank/DDBJ databases">
        <title>Genome data of Colletotrichum spp.</title>
        <authorList>
            <person name="Utami Y.D."/>
            <person name="Hiruma K."/>
        </authorList>
    </citation>
    <scope>NUCLEOTIDE SEQUENCE [LARGE SCALE GENOMIC DNA]</scope>
    <source>
        <strain evidence="2 3">MAFF 239500</strain>
    </source>
</reference>
<dbReference type="Proteomes" id="UP001055115">
    <property type="component" value="Unassembled WGS sequence"/>
</dbReference>
<gene>
    <name evidence="2" type="ORF">ColSpa_03375</name>
</gene>
<dbReference type="AlphaFoldDB" id="A0AA37L9J0"/>
<dbReference type="EMBL" id="BQXU01000006">
    <property type="protein sequence ID" value="GKT43194.1"/>
    <property type="molecule type" value="Genomic_DNA"/>
</dbReference>
<proteinExistence type="predicted"/>
<evidence type="ECO:0000256" key="1">
    <source>
        <dbReference type="SAM" id="MobiDB-lite"/>
    </source>
</evidence>
<keyword evidence="3" id="KW-1185">Reference proteome</keyword>
<dbReference type="GeneID" id="73324177"/>
<protein>
    <submittedName>
        <fullName evidence="2">Uncharacterized protein</fullName>
    </submittedName>
</protein>
<feature type="region of interest" description="Disordered" evidence="1">
    <location>
        <begin position="1"/>
        <end position="23"/>
    </location>
</feature>
<comment type="caution">
    <text evidence="2">The sequence shown here is derived from an EMBL/GenBank/DDBJ whole genome shotgun (WGS) entry which is preliminary data.</text>
</comment>
<name>A0AA37L9J0_9PEZI</name>